<name>A0A9J7J5P1_SPOLT</name>
<dbReference type="Gene3D" id="1.25.40.20">
    <property type="entry name" value="Ankyrin repeat-containing domain"/>
    <property type="match status" value="1"/>
</dbReference>
<dbReference type="RefSeq" id="XP_022836584.1">
    <property type="nucleotide sequence ID" value="XM_022980816.1"/>
</dbReference>
<evidence type="ECO:0000313" key="5">
    <source>
        <dbReference type="RefSeq" id="XP_022836584.1"/>
    </source>
</evidence>
<keyword evidence="1" id="KW-0677">Repeat</keyword>
<dbReference type="PROSITE" id="PS50297">
    <property type="entry name" value="ANK_REP_REGION"/>
    <property type="match status" value="1"/>
</dbReference>
<accession>A0A9J7J5P1</accession>
<dbReference type="Pfam" id="PF13857">
    <property type="entry name" value="Ank_5"/>
    <property type="match status" value="1"/>
</dbReference>
<reference evidence="5" key="1">
    <citation type="submission" date="2025-08" db="UniProtKB">
        <authorList>
            <consortium name="RefSeq"/>
        </authorList>
    </citation>
    <scope>IDENTIFICATION</scope>
    <source>
        <strain evidence="5">Ishihara</strain>
        <tissue evidence="5">Whole body</tissue>
    </source>
</reference>
<evidence type="ECO:0000256" key="3">
    <source>
        <dbReference type="PROSITE-ProRule" id="PRU00023"/>
    </source>
</evidence>
<evidence type="ECO:0000313" key="4">
    <source>
        <dbReference type="Proteomes" id="UP000301870"/>
    </source>
</evidence>
<dbReference type="GeneID" id="111363953"/>
<sequence>MAHNLMADNNTDFENILLQNALLFTAIRKHKTEEEKVKTVSKYLNQCADINSMDANDEFNTPLHVAVLKGEIEVVKFLVDKGASITLTNSNGHTAIDIATILKPSKSLAIAKYFRTLLKEQCANFHKQVYTPNDDTKSDAANKHTTMPLIYCKRSGTSALSGQRYETKLLSLILLRALHDNEITDFYLGVNLKMLPITLNGIYIKYKLKNCEKWKIILLQVQNKDDPSKDKVTVDSILKLKGDLSLYAYLAGYQNLWPKSLAENDYEIVAFTSAHENFYKKHTVNNTDSTRFLTTQQATYLTKTCKFYEEAGKDILETPLLSFLDTIYREKIKKERATFERDVVHSLVLSKFLQSGHLQLIYSNAIDFTCIKIFQYFNELNMNDRYFFIDLDFVILKNYFDDLKSELNETKMPLLIVVCQGNIGQEKLIEKLK</sequence>
<dbReference type="PANTHER" id="PTHR24171:SF9">
    <property type="entry name" value="ANKYRIN REPEAT DOMAIN-CONTAINING PROTEIN 39"/>
    <property type="match status" value="1"/>
</dbReference>
<dbReference type="PANTHER" id="PTHR24171">
    <property type="entry name" value="ANKYRIN REPEAT DOMAIN-CONTAINING PROTEIN 39-RELATED"/>
    <property type="match status" value="1"/>
</dbReference>
<dbReference type="InterPro" id="IPR036770">
    <property type="entry name" value="Ankyrin_rpt-contain_sf"/>
</dbReference>
<proteinExistence type="predicted"/>
<dbReference type="Proteomes" id="UP000301870">
    <property type="component" value="Unplaced"/>
</dbReference>
<evidence type="ECO:0000256" key="1">
    <source>
        <dbReference type="ARBA" id="ARBA00022737"/>
    </source>
</evidence>
<keyword evidence="2 3" id="KW-0040">ANK repeat</keyword>
<organism evidence="4 5">
    <name type="scientific">Spodoptera litura</name>
    <name type="common">Asian cotton leafworm</name>
    <dbReference type="NCBI Taxonomy" id="69820"/>
    <lineage>
        <taxon>Eukaryota</taxon>
        <taxon>Metazoa</taxon>
        <taxon>Ecdysozoa</taxon>
        <taxon>Arthropoda</taxon>
        <taxon>Hexapoda</taxon>
        <taxon>Insecta</taxon>
        <taxon>Pterygota</taxon>
        <taxon>Neoptera</taxon>
        <taxon>Endopterygota</taxon>
        <taxon>Lepidoptera</taxon>
        <taxon>Glossata</taxon>
        <taxon>Ditrysia</taxon>
        <taxon>Noctuoidea</taxon>
        <taxon>Noctuidae</taxon>
        <taxon>Amphipyrinae</taxon>
        <taxon>Spodoptera</taxon>
    </lineage>
</organism>
<dbReference type="KEGG" id="sliu:111363953"/>
<dbReference type="AlphaFoldDB" id="A0A9J7J5P1"/>
<gene>
    <name evidence="5" type="primary">LOC111363953</name>
</gene>
<dbReference type="PROSITE" id="PS50088">
    <property type="entry name" value="ANK_REPEAT"/>
    <property type="match status" value="1"/>
</dbReference>
<dbReference type="SUPFAM" id="SSF48403">
    <property type="entry name" value="Ankyrin repeat"/>
    <property type="match status" value="1"/>
</dbReference>
<dbReference type="OrthoDB" id="2157354at2759"/>
<evidence type="ECO:0000256" key="2">
    <source>
        <dbReference type="ARBA" id="ARBA00023043"/>
    </source>
</evidence>
<keyword evidence="4" id="KW-1185">Reference proteome</keyword>
<feature type="repeat" description="ANK" evidence="3">
    <location>
        <begin position="58"/>
        <end position="90"/>
    </location>
</feature>
<protein>
    <submittedName>
        <fullName evidence="5">Uncharacterized protein LOC111363953</fullName>
    </submittedName>
</protein>
<dbReference type="InterPro" id="IPR002110">
    <property type="entry name" value="Ankyrin_rpt"/>
</dbReference>
<feature type="non-terminal residue" evidence="5">
    <location>
        <position position="433"/>
    </location>
</feature>
<dbReference type="SMART" id="SM00248">
    <property type="entry name" value="ANK"/>
    <property type="match status" value="1"/>
</dbReference>